<reference evidence="2" key="3">
    <citation type="submission" date="2022-04" db="EMBL/GenBank/DDBJ databases">
        <authorList>
            <person name="Liu G."/>
        </authorList>
    </citation>
    <scope>NUCLEOTIDE SEQUENCE</scope>
    <source>
        <strain evidence="2">RG22</strain>
    </source>
</reference>
<dbReference type="InterPro" id="IPR027417">
    <property type="entry name" value="P-loop_NTPase"/>
</dbReference>
<dbReference type="EMBL" id="CP096574">
    <property type="protein sequence ID" value="UPU36505.1"/>
    <property type="molecule type" value="Genomic_DNA"/>
</dbReference>
<dbReference type="RefSeq" id="WP_183349285.1">
    <property type="nucleotide sequence ID" value="NZ_BLXY01000008.1"/>
</dbReference>
<dbReference type="AlphaFoldDB" id="A0A6V8MYL7"/>
<keyword evidence="1" id="KW-0418">Kinase</keyword>
<accession>A0A6V8MYL7</accession>
<evidence type="ECO:0000313" key="2">
    <source>
        <dbReference type="EMBL" id="UPU36505.1"/>
    </source>
</evidence>
<dbReference type="Proteomes" id="UP000568888">
    <property type="component" value="Unassembled WGS sequence"/>
</dbReference>
<evidence type="ECO:0000313" key="4">
    <source>
        <dbReference type="Proteomes" id="UP000831485"/>
    </source>
</evidence>
<proteinExistence type="predicted"/>
<keyword evidence="4" id="KW-1185">Reference proteome</keyword>
<dbReference type="Proteomes" id="UP000831485">
    <property type="component" value="Chromosome"/>
</dbReference>
<sequence length="236" mass="26650">MGKNVLIPSIEQRLRGMLEVGRRNLHEHGMSDVQRSNPTVTLTREFGCEGYPVAEKLQTLLEKRSGKPWVVMDRALLDAVAKDHNLSEGILRNLGTKNRFLDDMLSTFSPRWKSDKDYYRLLCRQIVALATEGNVILVGRGGSILTQDTGNCYHFRIIAPMSFKVKAVSARCGISADQAQDMVTEKQRQRDAFLKDFLGRDITDPTLYHLVFNNARLSAVRIAEIMADVVMPPTRD</sequence>
<dbReference type="Gene3D" id="3.40.50.300">
    <property type="entry name" value="P-loop containing nucleotide triphosphate hydrolases"/>
    <property type="match status" value="1"/>
</dbReference>
<dbReference type="EMBL" id="BLXY01000008">
    <property type="protein sequence ID" value="GFO65316.1"/>
    <property type="molecule type" value="Genomic_DNA"/>
</dbReference>
<reference evidence="1" key="2">
    <citation type="journal article" date="2021" name="Int. J. Syst. Evol. Microbiol.">
        <title>Geomonas silvestris sp. nov., Geomonas paludis sp. nov. and Geomonas limicola sp. nov., isolated from terrestrial environments, and emended description of the genus Geomonas.</title>
        <authorList>
            <person name="Itoh H."/>
            <person name="Xu Z."/>
            <person name="Masuda Y."/>
            <person name="Ushijima N."/>
            <person name="Hayakawa C."/>
            <person name="Shiratori Y."/>
            <person name="Senoo K."/>
        </authorList>
    </citation>
    <scope>NUCLEOTIDE SEQUENCE</scope>
    <source>
        <strain evidence="1">Red736</strain>
    </source>
</reference>
<evidence type="ECO:0000313" key="1">
    <source>
        <dbReference type="EMBL" id="GFO65316.1"/>
    </source>
</evidence>
<keyword evidence="1" id="KW-0808">Transferase</keyword>
<evidence type="ECO:0000313" key="3">
    <source>
        <dbReference type="Proteomes" id="UP000568888"/>
    </source>
</evidence>
<dbReference type="Pfam" id="PF13189">
    <property type="entry name" value="Cytidylate_kin2"/>
    <property type="match status" value="1"/>
</dbReference>
<organism evidence="1 3">
    <name type="scientific">Geomonas paludis</name>
    <dbReference type="NCBI Taxonomy" id="2740185"/>
    <lineage>
        <taxon>Bacteria</taxon>
        <taxon>Pseudomonadati</taxon>
        <taxon>Thermodesulfobacteriota</taxon>
        <taxon>Desulfuromonadia</taxon>
        <taxon>Geobacterales</taxon>
        <taxon>Geobacteraceae</taxon>
        <taxon>Geomonas</taxon>
    </lineage>
</organism>
<reference evidence="3" key="1">
    <citation type="submission" date="2020-06" db="EMBL/GenBank/DDBJ databases">
        <title>Draft genomic sequecing of Geomonas sp. Red736.</title>
        <authorList>
            <person name="Itoh H."/>
            <person name="Xu Z.X."/>
            <person name="Ushijima N."/>
            <person name="Masuda Y."/>
            <person name="Shiratori Y."/>
            <person name="Senoo K."/>
        </authorList>
    </citation>
    <scope>NUCLEOTIDE SEQUENCE [LARGE SCALE GENOMIC DNA]</scope>
    <source>
        <strain evidence="3">Red736</strain>
    </source>
</reference>
<name>A0A6V8MYL7_9BACT</name>
<protein>
    <submittedName>
        <fullName evidence="1 2">Cytidylate kinase</fullName>
    </submittedName>
</protein>
<gene>
    <name evidence="1" type="ORF">GMPD_32350</name>
    <name evidence="2" type="ORF">M1B72_02030</name>
</gene>
<dbReference type="GO" id="GO:0016301">
    <property type="term" value="F:kinase activity"/>
    <property type="evidence" value="ECO:0007669"/>
    <property type="project" value="UniProtKB-KW"/>
</dbReference>